<dbReference type="Proteomes" id="UP000789920">
    <property type="component" value="Unassembled WGS sequence"/>
</dbReference>
<accession>A0ACA9SFQ6</accession>
<comment type="caution">
    <text evidence="1">The sequence shown here is derived from an EMBL/GenBank/DDBJ whole genome shotgun (WGS) entry which is preliminary data.</text>
</comment>
<proteinExistence type="predicted"/>
<sequence length="105" mass="12167">GEPFIEDLVQRYPARFISGPDVSIEPLFYTFRKYGLIRDINLHQESAKEPPRYAFIAYSNMRSASSARNCVHGKTINGTRLNIFYDQPLKSNLVYNWMVAHPRIS</sequence>
<protein>
    <submittedName>
        <fullName evidence="1">20476_t:CDS:1</fullName>
    </submittedName>
</protein>
<keyword evidence="2" id="KW-1185">Reference proteome</keyword>
<organism evidence="1 2">
    <name type="scientific">Racocetra persica</name>
    <dbReference type="NCBI Taxonomy" id="160502"/>
    <lineage>
        <taxon>Eukaryota</taxon>
        <taxon>Fungi</taxon>
        <taxon>Fungi incertae sedis</taxon>
        <taxon>Mucoromycota</taxon>
        <taxon>Glomeromycotina</taxon>
        <taxon>Glomeromycetes</taxon>
        <taxon>Diversisporales</taxon>
        <taxon>Gigasporaceae</taxon>
        <taxon>Racocetra</taxon>
    </lineage>
</organism>
<evidence type="ECO:0000313" key="2">
    <source>
        <dbReference type="Proteomes" id="UP000789920"/>
    </source>
</evidence>
<evidence type="ECO:0000313" key="1">
    <source>
        <dbReference type="EMBL" id="CAG8836663.1"/>
    </source>
</evidence>
<feature type="non-terminal residue" evidence="1">
    <location>
        <position position="1"/>
    </location>
</feature>
<gene>
    <name evidence="1" type="ORF">RPERSI_LOCUS30014</name>
</gene>
<feature type="non-terminal residue" evidence="1">
    <location>
        <position position="105"/>
    </location>
</feature>
<reference evidence="1" key="1">
    <citation type="submission" date="2021-06" db="EMBL/GenBank/DDBJ databases">
        <authorList>
            <person name="Kallberg Y."/>
            <person name="Tangrot J."/>
            <person name="Rosling A."/>
        </authorList>
    </citation>
    <scope>NUCLEOTIDE SEQUENCE</scope>
    <source>
        <strain evidence="1">MA461A</strain>
    </source>
</reference>
<name>A0ACA9SFQ6_9GLOM</name>
<dbReference type="EMBL" id="CAJVQC010115388">
    <property type="protein sequence ID" value="CAG8836663.1"/>
    <property type="molecule type" value="Genomic_DNA"/>
</dbReference>